<reference evidence="2" key="1">
    <citation type="submission" date="2014-04" db="EMBL/GenBank/DDBJ databases">
        <title>Evolutionary Origins and Diversification of the Mycorrhizal Mutualists.</title>
        <authorList>
            <consortium name="DOE Joint Genome Institute"/>
            <consortium name="Mycorrhizal Genomics Consortium"/>
            <person name="Kohler A."/>
            <person name="Kuo A."/>
            <person name="Nagy L.G."/>
            <person name="Floudas D."/>
            <person name="Copeland A."/>
            <person name="Barry K.W."/>
            <person name="Cichocki N."/>
            <person name="Veneault-Fourrey C."/>
            <person name="LaButti K."/>
            <person name="Lindquist E.A."/>
            <person name="Lipzen A."/>
            <person name="Lundell T."/>
            <person name="Morin E."/>
            <person name="Murat C."/>
            <person name="Riley R."/>
            <person name="Ohm R."/>
            <person name="Sun H."/>
            <person name="Tunlid A."/>
            <person name="Henrissat B."/>
            <person name="Grigoriev I.V."/>
            <person name="Hibbett D.S."/>
            <person name="Martin F."/>
        </authorList>
    </citation>
    <scope>NUCLEOTIDE SEQUENCE [LARGE SCALE GENOMIC DNA]</scope>
    <source>
        <strain evidence="2">FD-334 SS-4</strain>
    </source>
</reference>
<proteinExistence type="predicted"/>
<dbReference type="OrthoDB" id="2678231at2759"/>
<keyword evidence="2" id="KW-1185">Reference proteome</keyword>
<protein>
    <submittedName>
        <fullName evidence="1">Uncharacterized protein</fullName>
    </submittedName>
</protein>
<evidence type="ECO:0000313" key="1">
    <source>
        <dbReference type="EMBL" id="KJA27044.1"/>
    </source>
</evidence>
<accession>A0A0D2P7T7</accession>
<dbReference type="OMA" id="FNDGCKG"/>
<organism evidence="1 2">
    <name type="scientific">Hypholoma sublateritium (strain FD-334 SS-4)</name>
    <dbReference type="NCBI Taxonomy" id="945553"/>
    <lineage>
        <taxon>Eukaryota</taxon>
        <taxon>Fungi</taxon>
        <taxon>Dikarya</taxon>
        <taxon>Basidiomycota</taxon>
        <taxon>Agaricomycotina</taxon>
        <taxon>Agaricomycetes</taxon>
        <taxon>Agaricomycetidae</taxon>
        <taxon>Agaricales</taxon>
        <taxon>Agaricineae</taxon>
        <taxon>Strophariaceae</taxon>
        <taxon>Hypholoma</taxon>
    </lineage>
</organism>
<evidence type="ECO:0000313" key="2">
    <source>
        <dbReference type="Proteomes" id="UP000054270"/>
    </source>
</evidence>
<name>A0A0D2P7T7_HYPSF</name>
<dbReference type="AlphaFoldDB" id="A0A0D2P7T7"/>
<gene>
    <name evidence="1" type="ORF">HYPSUDRAFT_83948</name>
</gene>
<dbReference type="STRING" id="945553.A0A0D2P7T7"/>
<sequence>MEDSTFHWEEEATLFSELMGDGMHQEEEHRLDDAIESLQAAFVEQGTQSKKQIAEILVGTHKHIRSMINLMDDNVDPYYGNGISLVKKGATGIERTTYAREIEIKEIYDATQRKIEMIFDELKAEYDVRDRLWAKLEASINEIANPLLESVKDTPAQVERTIAKLEKQLEVQSASSKAQNSTNKILQELLKGS</sequence>
<dbReference type="EMBL" id="KN817525">
    <property type="protein sequence ID" value="KJA27044.1"/>
    <property type="molecule type" value="Genomic_DNA"/>
</dbReference>
<dbReference type="Proteomes" id="UP000054270">
    <property type="component" value="Unassembled WGS sequence"/>
</dbReference>